<proteinExistence type="predicted"/>
<name>A0AAW1LKR5_SAPOF</name>
<dbReference type="PANTHER" id="PTHR33018:SF34">
    <property type="entry name" value="OS02G0472350 PROTEIN"/>
    <property type="match status" value="1"/>
</dbReference>
<keyword evidence="2" id="KW-1185">Reference proteome</keyword>
<accession>A0AAW1LKR5</accession>
<comment type="caution">
    <text evidence="1">The sequence shown here is derived from an EMBL/GenBank/DDBJ whole genome shotgun (WGS) entry which is preliminary data.</text>
</comment>
<gene>
    <name evidence="1" type="ORF">RND81_04G102300</name>
</gene>
<sequence>MNEHHHRLGQKSFNTGRLTWIIDGFYPGGTLVSTEATSMVTIEPNRADDWFCSMHFKDKETGKYVIMEPKTKDVAEKYREIRRKQSKGEFVQDRNKDALYYALGEKDDHPSHPRGFGGVNVTVKHAFGVVASKTSSRKGGASLVD</sequence>
<dbReference type="Proteomes" id="UP001443914">
    <property type="component" value="Unassembled WGS sequence"/>
</dbReference>
<dbReference type="PANTHER" id="PTHR33018">
    <property type="entry name" value="OS10G0338966 PROTEIN-RELATED"/>
    <property type="match status" value="1"/>
</dbReference>
<protein>
    <submittedName>
        <fullName evidence="1">Uncharacterized protein</fullName>
    </submittedName>
</protein>
<evidence type="ECO:0000313" key="1">
    <source>
        <dbReference type="EMBL" id="KAK9733940.1"/>
    </source>
</evidence>
<organism evidence="1 2">
    <name type="scientific">Saponaria officinalis</name>
    <name type="common">Common soapwort</name>
    <name type="synonym">Lychnis saponaria</name>
    <dbReference type="NCBI Taxonomy" id="3572"/>
    <lineage>
        <taxon>Eukaryota</taxon>
        <taxon>Viridiplantae</taxon>
        <taxon>Streptophyta</taxon>
        <taxon>Embryophyta</taxon>
        <taxon>Tracheophyta</taxon>
        <taxon>Spermatophyta</taxon>
        <taxon>Magnoliopsida</taxon>
        <taxon>eudicotyledons</taxon>
        <taxon>Gunneridae</taxon>
        <taxon>Pentapetalae</taxon>
        <taxon>Caryophyllales</taxon>
        <taxon>Caryophyllaceae</taxon>
        <taxon>Caryophylleae</taxon>
        <taxon>Saponaria</taxon>
    </lineage>
</organism>
<dbReference type="EMBL" id="JBDFQZ010000004">
    <property type="protein sequence ID" value="KAK9733940.1"/>
    <property type="molecule type" value="Genomic_DNA"/>
</dbReference>
<evidence type="ECO:0000313" key="2">
    <source>
        <dbReference type="Proteomes" id="UP001443914"/>
    </source>
</evidence>
<reference evidence="1" key="1">
    <citation type="submission" date="2024-03" db="EMBL/GenBank/DDBJ databases">
        <title>WGS assembly of Saponaria officinalis var. Norfolk2.</title>
        <authorList>
            <person name="Jenkins J."/>
            <person name="Shu S."/>
            <person name="Grimwood J."/>
            <person name="Barry K."/>
            <person name="Goodstein D."/>
            <person name="Schmutz J."/>
            <person name="Leebens-Mack J."/>
            <person name="Osbourn A."/>
        </authorList>
    </citation>
    <scope>NUCLEOTIDE SEQUENCE [LARGE SCALE GENOMIC DNA]</scope>
    <source>
        <strain evidence="1">JIC</strain>
    </source>
</reference>
<dbReference type="AlphaFoldDB" id="A0AAW1LKR5"/>